<dbReference type="Pfam" id="PF09550">
    <property type="entry name" value="Phage_TAC_6"/>
    <property type="match status" value="1"/>
</dbReference>
<protein>
    <recommendedName>
        <fullName evidence="3">Phage tail assembly chaperone</fullName>
    </recommendedName>
</protein>
<dbReference type="RefSeq" id="WP_062144573.1">
    <property type="nucleotide sequence ID" value="NZ_CP013002.1"/>
</dbReference>
<dbReference type="OrthoDB" id="7582980at2"/>
<dbReference type="Proteomes" id="UP000056905">
    <property type="component" value="Chromosome"/>
</dbReference>
<evidence type="ECO:0008006" key="3">
    <source>
        <dbReference type="Google" id="ProtNLM"/>
    </source>
</evidence>
<reference evidence="1 2" key="1">
    <citation type="submission" date="2015-10" db="EMBL/GenBank/DDBJ databases">
        <title>Conservation of the essential genome among Caulobacter and Brevundimonas species.</title>
        <authorList>
            <person name="Scott D."/>
            <person name="Ely B."/>
        </authorList>
    </citation>
    <scope>NUCLEOTIDE SEQUENCE [LARGE SCALE GENOMIC DNA]</scope>
    <source>
        <strain evidence="1 2">CB4</strain>
    </source>
</reference>
<accession>A0A0P0NXS2</accession>
<dbReference type="STRING" id="69395.AQ619_03975"/>
<organism evidence="1 2">
    <name type="scientific">Caulobacter henricii</name>
    <dbReference type="NCBI Taxonomy" id="69395"/>
    <lineage>
        <taxon>Bacteria</taxon>
        <taxon>Pseudomonadati</taxon>
        <taxon>Pseudomonadota</taxon>
        <taxon>Alphaproteobacteria</taxon>
        <taxon>Caulobacterales</taxon>
        <taxon>Caulobacteraceae</taxon>
        <taxon>Caulobacter</taxon>
    </lineage>
</organism>
<evidence type="ECO:0000313" key="2">
    <source>
        <dbReference type="Proteomes" id="UP000056905"/>
    </source>
</evidence>
<dbReference type="KEGG" id="chq:AQ619_03975"/>
<evidence type="ECO:0000313" key="1">
    <source>
        <dbReference type="EMBL" id="ALL12582.1"/>
    </source>
</evidence>
<keyword evidence="2" id="KW-1185">Reference proteome</keyword>
<dbReference type="InterPro" id="IPR019056">
    <property type="entry name" value="Phage_TAC_6"/>
</dbReference>
<dbReference type="EMBL" id="CP013002">
    <property type="protein sequence ID" value="ALL12582.1"/>
    <property type="molecule type" value="Genomic_DNA"/>
</dbReference>
<proteinExistence type="predicted"/>
<sequence length="60" mass="6733">MTGWSQALRLAVSLQIPPEAFWRLSLREWRMLTATAPAPGLTRPGLEALMARFPDEETPP</sequence>
<name>A0A0P0NXS2_9CAUL</name>
<gene>
    <name evidence="1" type="ORF">AQ619_03975</name>
</gene>
<dbReference type="AlphaFoldDB" id="A0A0P0NXS2"/>